<dbReference type="eggNOG" id="COG3437">
    <property type="taxonomic scope" value="Bacteria"/>
</dbReference>
<keyword evidence="3" id="KW-1185">Reference proteome</keyword>
<dbReference type="InterPro" id="IPR037522">
    <property type="entry name" value="HD_GYP_dom"/>
</dbReference>
<dbReference type="STRING" id="370438.PTH_0799"/>
<dbReference type="EMBL" id="AP009389">
    <property type="protein sequence ID" value="BAF58980.1"/>
    <property type="molecule type" value="Genomic_DNA"/>
</dbReference>
<dbReference type="InterPro" id="IPR006675">
    <property type="entry name" value="HDIG_dom"/>
</dbReference>
<dbReference type="HOGENOM" id="CLU_000445_92_3_9"/>
<evidence type="ECO:0000313" key="3">
    <source>
        <dbReference type="Proteomes" id="UP000006556"/>
    </source>
</evidence>
<dbReference type="Gene3D" id="1.10.3210.10">
    <property type="entry name" value="Hypothetical protein af1432"/>
    <property type="match status" value="1"/>
</dbReference>
<dbReference type="Proteomes" id="UP000006556">
    <property type="component" value="Chromosome"/>
</dbReference>
<dbReference type="PANTHER" id="PTHR43155">
    <property type="entry name" value="CYCLIC DI-GMP PHOSPHODIESTERASE PA4108-RELATED"/>
    <property type="match status" value="1"/>
</dbReference>
<dbReference type="SUPFAM" id="SSF109604">
    <property type="entry name" value="HD-domain/PDEase-like"/>
    <property type="match status" value="1"/>
</dbReference>
<proteinExistence type="predicted"/>
<dbReference type="KEGG" id="pth:PTH_0799"/>
<dbReference type="AlphaFoldDB" id="A5D442"/>
<feature type="domain" description="HD-GYP" evidence="1">
    <location>
        <begin position="1"/>
        <end position="193"/>
    </location>
</feature>
<dbReference type="InterPro" id="IPR003607">
    <property type="entry name" value="HD/PDEase_dom"/>
</dbReference>
<organism evidence="2 3">
    <name type="scientific">Pelotomaculum thermopropionicum (strain DSM 13744 / JCM 10971 / SI)</name>
    <dbReference type="NCBI Taxonomy" id="370438"/>
    <lineage>
        <taxon>Bacteria</taxon>
        <taxon>Bacillati</taxon>
        <taxon>Bacillota</taxon>
        <taxon>Clostridia</taxon>
        <taxon>Eubacteriales</taxon>
        <taxon>Desulfotomaculaceae</taxon>
        <taxon>Pelotomaculum</taxon>
    </lineage>
</organism>
<evidence type="ECO:0000313" key="2">
    <source>
        <dbReference type="EMBL" id="BAF58980.1"/>
    </source>
</evidence>
<accession>A5D442</accession>
<name>A5D442_PELTS</name>
<dbReference type="SMART" id="SM00471">
    <property type="entry name" value="HDc"/>
    <property type="match status" value="1"/>
</dbReference>
<protein>
    <submittedName>
        <fullName evidence="2">Hypothetical signaling protein</fullName>
    </submittedName>
</protein>
<gene>
    <name evidence="2" type="ordered locus">PTH_0799</name>
</gene>
<dbReference type="PROSITE" id="PS51832">
    <property type="entry name" value="HD_GYP"/>
    <property type="match status" value="1"/>
</dbReference>
<reference evidence="3" key="1">
    <citation type="journal article" date="2008" name="Genome Res.">
        <title>The genome of Pelotomaculum thermopropionicum reveals niche-associated evolution in anaerobic microbiota.</title>
        <authorList>
            <person name="Kosaka T."/>
            <person name="Kato S."/>
            <person name="Shimoyama T."/>
            <person name="Ishii S."/>
            <person name="Abe T."/>
            <person name="Watanabe K."/>
        </authorList>
    </citation>
    <scope>NUCLEOTIDE SEQUENCE [LARGE SCALE GENOMIC DNA]</scope>
    <source>
        <strain evidence="3">DSM 13744 / JCM 10971 / SI</strain>
    </source>
</reference>
<dbReference type="Pfam" id="PF13487">
    <property type="entry name" value="HD_5"/>
    <property type="match status" value="1"/>
</dbReference>
<dbReference type="CDD" id="cd00077">
    <property type="entry name" value="HDc"/>
    <property type="match status" value="1"/>
</dbReference>
<evidence type="ECO:0000259" key="1">
    <source>
        <dbReference type="PROSITE" id="PS51832"/>
    </source>
</evidence>
<dbReference type="NCBIfam" id="TIGR00277">
    <property type="entry name" value="HDIG"/>
    <property type="match status" value="1"/>
</dbReference>
<sequence>MRVHRELNKLLSLIKNYCRDTYRHSVNVSLIASRIAAHLNLSETQVDLIKVAGLLHDVGKIKIEKEIINKPGKLTRDEWNIVKKHPEYGVDILLPHSWAKPFLQWVYCHHERWDGNGYFGIKGYDIPLEARILALADAFDAITSSRPYQKKKNWQESLNEVKRCSGTQFDPFLAQELIQFPDKILKPHALIGDGGAEFGTQQRNRFGEEGADYN</sequence>